<feature type="region of interest" description="Disordered" evidence="1">
    <location>
        <begin position="139"/>
        <end position="227"/>
    </location>
</feature>
<keyword evidence="4" id="KW-1185">Reference proteome</keyword>
<name>R7QT99_CHOCR</name>
<gene>
    <name evidence="3" type="ORF">CHC_T00007352001</name>
</gene>
<dbReference type="KEGG" id="ccp:CHC_T00007352001"/>
<feature type="region of interest" description="Disordered" evidence="1">
    <location>
        <begin position="86"/>
        <end position="110"/>
    </location>
</feature>
<evidence type="ECO:0000313" key="4">
    <source>
        <dbReference type="Proteomes" id="UP000012073"/>
    </source>
</evidence>
<evidence type="ECO:0000313" key="3">
    <source>
        <dbReference type="EMBL" id="CDF40585.1"/>
    </source>
</evidence>
<dbReference type="EMBL" id="HG002209">
    <property type="protein sequence ID" value="CDF40585.1"/>
    <property type="molecule type" value="Genomic_DNA"/>
</dbReference>
<feature type="compositionally biased region" description="Basic and acidic residues" evidence="1">
    <location>
        <begin position="141"/>
        <end position="160"/>
    </location>
</feature>
<protein>
    <submittedName>
        <fullName evidence="3">Uncharacterized protein</fullName>
    </submittedName>
</protein>
<proteinExistence type="predicted"/>
<evidence type="ECO:0000256" key="1">
    <source>
        <dbReference type="SAM" id="MobiDB-lite"/>
    </source>
</evidence>
<dbReference type="RefSeq" id="XP_005710879.1">
    <property type="nucleotide sequence ID" value="XM_005710822.1"/>
</dbReference>
<organism evidence="3 4">
    <name type="scientific">Chondrus crispus</name>
    <name type="common">Carrageen Irish moss</name>
    <name type="synonym">Polymorpha crispa</name>
    <dbReference type="NCBI Taxonomy" id="2769"/>
    <lineage>
        <taxon>Eukaryota</taxon>
        <taxon>Rhodophyta</taxon>
        <taxon>Florideophyceae</taxon>
        <taxon>Rhodymeniophycidae</taxon>
        <taxon>Gigartinales</taxon>
        <taxon>Gigartinaceae</taxon>
        <taxon>Chondrus</taxon>
    </lineage>
</organism>
<reference evidence="4" key="1">
    <citation type="journal article" date="2013" name="Proc. Natl. Acad. Sci. U.S.A.">
        <title>Genome structure and metabolic features in the red seaweed Chondrus crispus shed light on evolution of the Archaeplastida.</title>
        <authorList>
            <person name="Collen J."/>
            <person name="Porcel B."/>
            <person name="Carre W."/>
            <person name="Ball S.G."/>
            <person name="Chaparro C."/>
            <person name="Tonon T."/>
            <person name="Barbeyron T."/>
            <person name="Michel G."/>
            <person name="Noel B."/>
            <person name="Valentin K."/>
            <person name="Elias M."/>
            <person name="Artiguenave F."/>
            <person name="Arun A."/>
            <person name="Aury J.M."/>
            <person name="Barbosa-Neto J.F."/>
            <person name="Bothwell J.H."/>
            <person name="Bouget F.Y."/>
            <person name="Brillet L."/>
            <person name="Cabello-Hurtado F."/>
            <person name="Capella-Gutierrez S."/>
            <person name="Charrier B."/>
            <person name="Cladiere L."/>
            <person name="Cock J.M."/>
            <person name="Coelho S.M."/>
            <person name="Colleoni C."/>
            <person name="Czjzek M."/>
            <person name="Da Silva C."/>
            <person name="Delage L."/>
            <person name="Denoeud F."/>
            <person name="Deschamps P."/>
            <person name="Dittami S.M."/>
            <person name="Gabaldon T."/>
            <person name="Gachon C.M."/>
            <person name="Groisillier A."/>
            <person name="Herve C."/>
            <person name="Jabbari K."/>
            <person name="Katinka M."/>
            <person name="Kloareg B."/>
            <person name="Kowalczyk N."/>
            <person name="Labadie K."/>
            <person name="Leblanc C."/>
            <person name="Lopez P.J."/>
            <person name="McLachlan D.H."/>
            <person name="Meslet-Cladiere L."/>
            <person name="Moustafa A."/>
            <person name="Nehr Z."/>
            <person name="Nyvall Collen P."/>
            <person name="Panaud O."/>
            <person name="Partensky F."/>
            <person name="Poulain J."/>
            <person name="Rensing S.A."/>
            <person name="Rousvoal S."/>
            <person name="Samson G."/>
            <person name="Symeonidi A."/>
            <person name="Weissenbach J."/>
            <person name="Zambounis A."/>
            <person name="Wincker P."/>
            <person name="Boyen C."/>
        </authorList>
    </citation>
    <scope>NUCLEOTIDE SEQUENCE [LARGE SCALE GENOMIC DNA]</scope>
    <source>
        <strain evidence="4">cv. Stackhouse</strain>
    </source>
</reference>
<dbReference type="GeneID" id="17318608"/>
<dbReference type="AlphaFoldDB" id="R7QT99"/>
<sequence length="356" mass="39674">MSTPRFVLTLLFALLGLCAVAVAELGTEEALPDDAVDHEFLNHEDWDNVQVSGYTADSLYEKGEDEMQFDPQDDLVVRGFSTEDEPVEEYLPEGDRPPLQEDPSIADEDYNPADWDLKIDAEEEKVEIKGQAVLQMAGEVKPQRLADPEKNQPPHAKEADSNVDALDDVVKMEKEHVADTSAADDHHHDEVVSEMESAAQGELAETDREEDNMDFSDASTDNMLDDEDDMDELDEIMDVDDLEGVKEVYTDSDPDSALTDEQLAQVQVEGQAVLKGDEQGDFLFELEDVEQPGAMLSSSRLEEDFIVTGQSVKVADDEYDDEDSAGAEDMLLEASERHQKHKIKRLFEDSVASLEL</sequence>
<feature type="chain" id="PRO_5004454703" evidence="2">
    <location>
        <begin position="24"/>
        <end position="356"/>
    </location>
</feature>
<feature type="compositionally biased region" description="Basic and acidic residues" evidence="1">
    <location>
        <begin position="168"/>
        <end position="191"/>
    </location>
</feature>
<feature type="signal peptide" evidence="2">
    <location>
        <begin position="1"/>
        <end position="23"/>
    </location>
</feature>
<dbReference type="Proteomes" id="UP000012073">
    <property type="component" value="Unassembled WGS sequence"/>
</dbReference>
<keyword evidence="2" id="KW-0732">Signal</keyword>
<dbReference type="Gramene" id="CDF40585">
    <property type="protein sequence ID" value="CDF40585"/>
    <property type="gene ID" value="CHC_T00007352001"/>
</dbReference>
<accession>R7QT99</accession>
<evidence type="ECO:0000256" key="2">
    <source>
        <dbReference type="SAM" id="SignalP"/>
    </source>
</evidence>